<accession>A0A6C0LD39</accession>
<proteinExistence type="predicted"/>
<organism evidence="2">
    <name type="scientific">viral metagenome</name>
    <dbReference type="NCBI Taxonomy" id="1070528"/>
    <lineage>
        <taxon>unclassified sequences</taxon>
        <taxon>metagenomes</taxon>
        <taxon>organismal metagenomes</taxon>
    </lineage>
</organism>
<dbReference type="EMBL" id="MN740459">
    <property type="protein sequence ID" value="QHU27628.1"/>
    <property type="molecule type" value="Genomic_DNA"/>
</dbReference>
<evidence type="ECO:0000259" key="1">
    <source>
        <dbReference type="Pfam" id="PF13518"/>
    </source>
</evidence>
<sequence>MTKHKSEDFKLSAVKYFLENKDTQENTCKIFKCSVISLLRWTKRYKEEKEIKRHNRKRIF</sequence>
<dbReference type="Pfam" id="PF13518">
    <property type="entry name" value="HTH_28"/>
    <property type="match status" value="1"/>
</dbReference>
<dbReference type="InterPro" id="IPR009057">
    <property type="entry name" value="Homeodomain-like_sf"/>
</dbReference>
<name>A0A6C0LD39_9ZZZZ</name>
<reference evidence="2" key="1">
    <citation type="journal article" date="2020" name="Nature">
        <title>Giant virus diversity and host interactions through global metagenomics.</title>
        <authorList>
            <person name="Schulz F."/>
            <person name="Roux S."/>
            <person name="Paez-Espino D."/>
            <person name="Jungbluth S."/>
            <person name="Walsh D.A."/>
            <person name="Denef V.J."/>
            <person name="McMahon K.D."/>
            <person name="Konstantinidis K.T."/>
            <person name="Eloe-Fadrosh E.A."/>
            <person name="Kyrpides N.C."/>
            <person name="Woyke T."/>
        </authorList>
    </citation>
    <scope>NUCLEOTIDE SEQUENCE</scope>
    <source>
        <strain evidence="2">GVMAG-M-3300027769-26</strain>
    </source>
</reference>
<dbReference type="InterPro" id="IPR055247">
    <property type="entry name" value="InsJ-like_HTH"/>
</dbReference>
<protein>
    <recommendedName>
        <fullName evidence="1">Insertion element IS150 protein InsJ-like helix-turn-helix domain-containing protein</fullName>
    </recommendedName>
</protein>
<dbReference type="AlphaFoldDB" id="A0A6C0LD39"/>
<evidence type="ECO:0000313" key="2">
    <source>
        <dbReference type="EMBL" id="QHU27628.1"/>
    </source>
</evidence>
<dbReference type="SUPFAM" id="SSF46689">
    <property type="entry name" value="Homeodomain-like"/>
    <property type="match status" value="1"/>
</dbReference>
<feature type="domain" description="Insertion element IS150 protein InsJ-like helix-turn-helix" evidence="1">
    <location>
        <begin position="9"/>
        <end position="50"/>
    </location>
</feature>